<dbReference type="FunFam" id="3.20.20.70:FF:000047">
    <property type="entry name" value="3-dehydroquinate dehydratase"/>
    <property type="match status" value="1"/>
</dbReference>
<dbReference type="GO" id="GO:0046279">
    <property type="term" value="P:3,4-dihydroxybenzoate biosynthetic process"/>
    <property type="evidence" value="ECO:0007669"/>
    <property type="project" value="UniProtKB-ARBA"/>
</dbReference>
<dbReference type="NCBIfam" id="TIGR01093">
    <property type="entry name" value="aroD"/>
    <property type="match status" value="1"/>
</dbReference>
<feature type="binding site" evidence="5">
    <location>
        <position position="82"/>
    </location>
    <ligand>
        <name>3-dehydroquinate</name>
        <dbReference type="ChEBI" id="CHEBI:32364"/>
    </ligand>
</feature>
<dbReference type="AlphaFoldDB" id="A0AAI9K5K4"/>
<dbReference type="InterPro" id="IPR001381">
    <property type="entry name" value="DHquinase_I"/>
</dbReference>
<dbReference type="EMBL" id="BLYL01000012">
    <property type="protein sequence ID" value="GFO94962.1"/>
    <property type="molecule type" value="Genomic_DNA"/>
</dbReference>
<feature type="binding site" evidence="5">
    <location>
        <position position="232"/>
    </location>
    <ligand>
        <name>3-dehydroquinate</name>
        <dbReference type="ChEBI" id="CHEBI:32364"/>
    </ligand>
</feature>
<dbReference type="HAMAP" id="MF_00214">
    <property type="entry name" value="AroD"/>
    <property type="match status" value="1"/>
</dbReference>
<comment type="subunit">
    <text evidence="5">Homodimer.</text>
</comment>
<evidence type="ECO:0000256" key="5">
    <source>
        <dbReference type="HAMAP-Rule" id="MF_00214"/>
    </source>
</evidence>
<comment type="caution">
    <text evidence="6">The sequence shown here is derived from an EMBL/GenBank/DDBJ whole genome shotgun (WGS) entry which is preliminary data.</text>
</comment>
<evidence type="ECO:0000313" key="7">
    <source>
        <dbReference type="Proteomes" id="UP000660047"/>
    </source>
</evidence>
<comment type="similarity">
    <text evidence="5">Belongs to the type-I 3-dehydroquinase family.</text>
</comment>
<reference evidence="6" key="1">
    <citation type="submission" date="2020-06" db="EMBL/GenBank/DDBJ databases">
        <title>Characterization of fructooligosaccharide metabolism and fructooligosaccharide-degrading enzymes in human commensal butyrate producers.</title>
        <authorList>
            <person name="Tanno H."/>
            <person name="Fujii T."/>
            <person name="Hirano K."/>
            <person name="Maeno S."/>
            <person name="Tonozuka T."/>
            <person name="Sakamoto M."/>
            <person name="Ohkuma M."/>
            <person name="Tochio T."/>
            <person name="Endo A."/>
        </authorList>
    </citation>
    <scope>NUCLEOTIDE SEQUENCE</scope>
    <source>
        <strain evidence="6">JCM 31265</strain>
    </source>
</reference>
<feature type="binding site" evidence="5">
    <location>
        <position position="236"/>
    </location>
    <ligand>
        <name>3-dehydroquinate</name>
        <dbReference type="ChEBI" id="CHEBI:32364"/>
    </ligand>
</feature>
<feature type="binding site" evidence="5">
    <location>
        <begin position="46"/>
        <end position="48"/>
    </location>
    <ligand>
        <name>3-dehydroquinate</name>
        <dbReference type="ChEBI" id="CHEBI:32364"/>
    </ligand>
</feature>
<protein>
    <recommendedName>
        <fullName evidence="5">3-dehydroquinate dehydratase</fullName>
        <shortName evidence="5">3-dehydroquinase</shortName>
        <ecNumber evidence="5">4.2.1.10</ecNumber>
    </recommendedName>
    <alternativeName>
        <fullName evidence="5">Type I DHQase</fullName>
    </alternativeName>
    <alternativeName>
        <fullName evidence="5">Type I dehydroquinase</fullName>
        <shortName evidence="5">DHQ1</shortName>
    </alternativeName>
</protein>
<comment type="pathway">
    <text evidence="5">Metabolic intermediate biosynthesis; chorismate biosynthesis; chorismate from D-erythrose 4-phosphate and phosphoenolpyruvate: step 3/7.</text>
</comment>
<comment type="function">
    <text evidence="5">Involved in the third step of the chorismate pathway, which leads to the biosynthesis of aromatic amino acids. Catalyzes the cis-dehydration of 3-dehydroquinate (DHQ) and introduces the first double bond of the aromatic ring to yield 3-dehydroshikimate.</text>
</comment>
<dbReference type="GO" id="GO:0009073">
    <property type="term" value="P:aromatic amino acid family biosynthetic process"/>
    <property type="evidence" value="ECO:0007669"/>
    <property type="project" value="UniProtKB-KW"/>
</dbReference>
<keyword evidence="3 5" id="KW-0456">Lyase</keyword>
<feature type="active site" description="Proton donor/acceptor" evidence="5">
    <location>
        <position position="143"/>
    </location>
</feature>
<dbReference type="Gene3D" id="3.20.20.70">
    <property type="entry name" value="Aldolase class I"/>
    <property type="match status" value="1"/>
</dbReference>
<dbReference type="PANTHER" id="PTHR43699:SF1">
    <property type="entry name" value="3-DEHYDROQUINATE DEHYDRATASE"/>
    <property type="match status" value="1"/>
</dbReference>
<dbReference type="PANTHER" id="PTHR43699">
    <property type="entry name" value="3-DEHYDROQUINATE DEHYDRATASE"/>
    <property type="match status" value="1"/>
</dbReference>
<evidence type="ECO:0000256" key="4">
    <source>
        <dbReference type="ARBA" id="ARBA00023270"/>
    </source>
</evidence>
<dbReference type="SUPFAM" id="SSF51569">
    <property type="entry name" value="Aldolase"/>
    <property type="match status" value="1"/>
</dbReference>
<feature type="active site" description="Schiff-base intermediate with substrate" evidence="5">
    <location>
        <position position="170"/>
    </location>
</feature>
<keyword evidence="5" id="KW-0028">Amino-acid biosynthesis</keyword>
<feature type="binding site" evidence="5">
    <location>
        <position position="213"/>
    </location>
    <ligand>
        <name>3-dehydroquinate</name>
        <dbReference type="ChEBI" id="CHEBI:32364"/>
    </ligand>
</feature>
<comment type="caution">
    <text evidence="5">Lacks conserved residue(s) required for the propagation of feature annotation.</text>
</comment>
<dbReference type="CDD" id="cd00502">
    <property type="entry name" value="DHQase_I"/>
    <property type="match status" value="1"/>
</dbReference>
<gene>
    <name evidence="5 6" type="primary">aroD</name>
    <name evidence="6" type="ORF">COEU31_20080</name>
</gene>
<dbReference type="InterPro" id="IPR013785">
    <property type="entry name" value="Aldolase_TIM"/>
</dbReference>
<dbReference type="GO" id="GO:0008652">
    <property type="term" value="P:amino acid biosynthetic process"/>
    <property type="evidence" value="ECO:0007669"/>
    <property type="project" value="UniProtKB-KW"/>
</dbReference>
<keyword evidence="2 5" id="KW-0057">Aromatic amino acid biosynthesis</keyword>
<evidence type="ECO:0000256" key="3">
    <source>
        <dbReference type="ARBA" id="ARBA00023239"/>
    </source>
</evidence>
<evidence type="ECO:0000256" key="1">
    <source>
        <dbReference type="ARBA" id="ARBA00001864"/>
    </source>
</evidence>
<dbReference type="GO" id="GO:0003855">
    <property type="term" value="F:3-dehydroquinate dehydratase activity"/>
    <property type="evidence" value="ECO:0007669"/>
    <property type="project" value="UniProtKB-UniRule"/>
</dbReference>
<sequence length="256" mass="28270">MKVVNVKNVAIGEGMTKICVPLVAPTDYDVDYQLRIIAKSEPDMVEFRADMYEKCFDREALMKTLAKIHDKLGQFPIIFTFRTKGEGGCMEATLSQYHDLLIDAIDSGYIDIVDIEYFSDMEIVDEVIAEAHSKGVYVIVSNHDFKTTIPMEQIVDRFKSIIFTGADIAKIAMMPEEGSQVVDMMQAAKELQDSGNQTPLIVISMGEVGVETRTTGEMYGNTISFATAGIPSAPGQISVDALRSQLTMIHHIIAGK</sequence>
<dbReference type="Proteomes" id="UP000660047">
    <property type="component" value="Unassembled WGS sequence"/>
</dbReference>
<dbReference type="Pfam" id="PF01487">
    <property type="entry name" value="DHquinase_I"/>
    <property type="match status" value="1"/>
</dbReference>
<dbReference type="EC" id="4.2.1.10" evidence="5"/>
<dbReference type="GO" id="GO:0009423">
    <property type="term" value="P:chorismate biosynthetic process"/>
    <property type="evidence" value="ECO:0007669"/>
    <property type="project" value="UniProtKB-UniRule"/>
</dbReference>
<dbReference type="RefSeq" id="WP_055222405.1">
    <property type="nucleotide sequence ID" value="NZ_BLYL01000012.1"/>
</dbReference>
<evidence type="ECO:0000256" key="2">
    <source>
        <dbReference type="ARBA" id="ARBA00023141"/>
    </source>
</evidence>
<comment type="catalytic activity">
    <reaction evidence="1 5">
        <text>3-dehydroquinate = 3-dehydroshikimate + H2O</text>
        <dbReference type="Rhea" id="RHEA:21096"/>
        <dbReference type="ChEBI" id="CHEBI:15377"/>
        <dbReference type="ChEBI" id="CHEBI:16630"/>
        <dbReference type="ChEBI" id="CHEBI:32364"/>
        <dbReference type="EC" id="4.2.1.10"/>
    </reaction>
</comment>
<keyword evidence="4 5" id="KW-0704">Schiff base</keyword>
<organism evidence="6 7">
    <name type="scientific">Coprococcus eutactus</name>
    <dbReference type="NCBI Taxonomy" id="33043"/>
    <lineage>
        <taxon>Bacteria</taxon>
        <taxon>Bacillati</taxon>
        <taxon>Bacillota</taxon>
        <taxon>Clostridia</taxon>
        <taxon>Lachnospirales</taxon>
        <taxon>Lachnospiraceae</taxon>
        <taxon>Coprococcus</taxon>
    </lineage>
</organism>
<proteinExistence type="inferred from homology"/>
<accession>A0AAI9K5K4</accession>
<dbReference type="InterPro" id="IPR050146">
    <property type="entry name" value="Type-I_3-dehydroquinase"/>
</dbReference>
<evidence type="ECO:0000313" key="6">
    <source>
        <dbReference type="EMBL" id="GFO94962.1"/>
    </source>
</evidence>
<name>A0AAI9K5K4_9FIRM</name>